<dbReference type="Proteomes" id="UP001157353">
    <property type="component" value="Unassembled WGS sequence"/>
</dbReference>
<gene>
    <name evidence="2" type="ORF">GCM10007916_21020</name>
</gene>
<feature type="compositionally biased region" description="Polar residues" evidence="1">
    <location>
        <begin position="122"/>
        <end position="135"/>
    </location>
</feature>
<name>A0ABQ6E0S1_9GAMM</name>
<dbReference type="Pfam" id="PF09905">
    <property type="entry name" value="VF530"/>
    <property type="match status" value="1"/>
</dbReference>
<evidence type="ECO:0000313" key="3">
    <source>
        <dbReference type="Proteomes" id="UP001157353"/>
    </source>
</evidence>
<comment type="caution">
    <text evidence="2">The sequence shown here is derived from an EMBL/GenBank/DDBJ whole genome shotgun (WGS) entry which is preliminary data.</text>
</comment>
<proteinExistence type="predicted"/>
<feature type="region of interest" description="Disordered" evidence="1">
    <location>
        <begin position="120"/>
        <end position="151"/>
    </location>
</feature>
<protein>
    <recommendedName>
        <fullName evidence="4">DUF2132 domain-containing protein</fullName>
    </recommendedName>
</protein>
<evidence type="ECO:0000313" key="2">
    <source>
        <dbReference type="EMBL" id="GLS91034.1"/>
    </source>
</evidence>
<sequence length="151" mass="17466">MTDPVSPKAKKTPNPLYGLKLDQLLTDISDCYGWETLAEVLNIERFQFHTGLKSTMKFLRNHEWAKEKVENCYLYMFKNYPWPDDKQLMIPPRDRSSLGEPLGILPAEITELTSKMIDHASTMRSGGKKNNTTDSWAKEEPEYDPANPWNK</sequence>
<reference evidence="3" key="1">
    <citation type="journal article" date="2019" name="Int. J. Syst. Evol. Microbiol.">
        <title>The Global Catalogue of Microorganisms (GCM) 10K type strain sequencing project: providing services to taxonomists for standard genome sequencing and annotation.</title>
        <authorList>
            <consortium name="The Broad Institute Genomics Platform"/>
            <consortium name="The Broad Institute Genome Sequencing Center for Infectious Disease"/>
            <person name="Wu L."/>
            <person name="Ma J."/>
        </authorList>
    </citation>
    <scope>NUCLEOTIDE SEQUENCE [LARGE SCALE GENOMIC DNA]</scope>
    <source>
        <strain evidence="3">NBRC 103166</strain>
    </source>
</reference>
<accession>A0ABQ6E0S1</accession>
<keyword evidence="3" id="KW-1185">Reference proteome</keyword>
<organism evidence="2 3">
    <name type="scientific">Psychromonas marina</name>
    <dbReference type="NCBI Taxonomy" id="88364"/>
    <lineage>
        <taxon>Bacteria</taxon>
        <taxon>Pseudomonadati</taxon>
        <taxon>Pseudomonadota</taxon>
        <taxon>Gammaproteobacteria</taxon>
        <taxon>Alteromonadales</taxon>
        <taxon>Psychromonadaceae</taxon>
        <taxon>Psychromonas</taxon>
    </lineage>
</organism>
<dbReference type="RefSeq" id="WP_284204155.1">
    <property type="nucleotide sequence ID" value="NZ_BSPQ01000009.1"/>
</dbReference>
<dbReference type="Gene3D" id="1.10.720.30">
    <property type="entry name" value="SAP domain"/>
    <property type="match status" value="1"/>
</dbReference>
<dbReference type="InterPro" id="IPR036361">
    <property type="entry name" value="SAP_dom_sf"/>
</dbReference>
<dbReference type="InterPro" id="IPR018668">
    <property type="entry name" value="DNA-binding_VF530-like"/>
</dbReference>
<evidence type="ECO:0000256" key="1">
    <source>
        <dbReference type="SAM" id="MobiDB-lite"/>
    </source>
</evidence>
<dbReference type="EMBL" id="BSPQ01000009">
    <property type="protein sequence ID" value="GLS91034.1"/>
    <property type="molecule type" value="Genomic_DNA"/>
</dbReference>
<evidence type="ECO:0008006" key="4">
    <source>
        <dbReference type="Google" id="ProtNLM"/>
    </source>
</evidence>